<name>A0A1I7ZIC8_9BILA</name>
<organism evidence="2 3">
    <name type="scientific">Steinernema glaseri</name>
    <dbReference type="NCBI Taxonomy" id="37863"/>
    <lineage>
        <taxon>Eukaryota</taxon>
        <taxon>Metazoa</taxon>
        <taxon>Ecdysozoa</taxon>
        <taxon>Nematoda</taxon>
        <taxon>Chromadorea</taxon>
        <taxon>Rhabditida</taxon>
        <taxon>Tylenchina</taxon>
        <taxon>Panagrolaimomorpha</taxon>
        <taxon>Strongyloidoidea</taxon>
        <taxon>Steinernematidae</taxon>
        <taxon>Steinernema</taxon>
    </lineage>
</organism>
<evidence type="ECO:0000256" key="1">
    <source>
        <dbReference type="SAM" id="MobiDB-lite"/>
    </source>
</evidence>
<accession>A0A1I7ZIC8</accession>
<evidence type="ECO:0000313" key="3">
    <source>
        <dbReference type="WBParaSite" id="L893_g26598.t1"/>
    </source>
</evidence>
<protein>
    <submittedName>
        <fullName evidence="3">Protein phosphatase inhibitor 2</fullName>
    </submittedName>
</protein>
<feature type="region of interest" description="Disordered" evidence="1">
    <location>
        <begin position="1"/>
        <end position="160"/>
    </location>
</feature>
<reference evidence="3" key="1">
    <citation type="submission" date="2016-11" db="UniProtKB">
        <authorList>
            <consortium name="WormBaseParasite"/>
        </authorList>
    </citation>
    <scope>IDENTIFICATION</scope>
</reference>
<feature type="compositionally biased region" description="Basic and acidic residues" evidence="1">
    <location>
        <begin position="26"/>
        <end position="36"/>
    </location>
</feature>
<feature type="compositionally biased region" description="Polar residues" evidence="1">
    <location>
        <begin position="64"/>
        <end position="78"/>
    </location>
</feature>
<feature type="compositionally biased region" description="Low complexity" evidence="1">
    <location>
        <begin position="39"/>
        <end position="48"/>
    </location>
</feature>
<keyword evidence="2" id="KW-1185">Reference proteome</keyword>
<proteinExistence type="predicted"/>
<feature type="compositionally biased region" description="Polar residues" evidence="1">
    <location>
        <begin position="134"/>
        <end position="146"/>
    </location>
</feature>
<evidence type="ECO:0000313" key="2">
    <source>
        <dbReference type="Proteomes" id="UP000095287"/>
    </source>
</evidence>
<dbReference type="Proteomes" id="UP000095287">
    <property type="component" value="Unplaced"/>
</dbReference>
<feature type="compositionally biased region" description="Basic and acidic residues" evidence="1">
    <location>
        <begin position="111"/>
        <end position="121"/>
    </location>
</feature>
<sequence>MQEIGGKTNGIKDSENGAEENGASPDDVKEQEKDDGNTSDSSVSSEESQLLDEANKLLKKGTGNAVNSDSEDLSTPGTPRSGKDTPADFFDTSSKMSHIHGRAAEEVLNQLKKDEEDRTRDDEDLPPAALEKSTLVSQQTANSSLKDNWDDHEEEEAAKRLTNWDVPEGYCRMCARRRSDWWTLPCLWLRWSRSLRKRRQGP</sequence>
<dbReference type="AlphaFoldDB" id="A0A1I7ZIC8"/>
<dbReference type="WBParaSite" id="L893_g26598.t1">
    <property type="protein sequence ID" value="L893_g26598.t1"/>
    <property type="gene ID" value="L893_g26598"/>
</dbReference>